<comment type="caution">
    <text evidence="2">The sequence shown here is derived from an EMBL/GenBank/DDBJ whole genome shotgun (WGS) entry which is preliminary data.</text>
</comment>
<reference evidence="2 3" key="1">
    <citation type="journal article" date="2023" name="bioRxiv">
        <title>High-quality genome assemblies of four members of thePodospora anserinaspecies complex.</title>
        <authorList>
            <person name="Ament-Velasquez S.L."/>
            <person name="Vogan A.A."/>
            <person name="Wallerman O."/>
            <person name="Hartmann F."/>
            <person name="Gautier V."/>
            <person name="Silar P."/>
            <person name="Giraud T."/>
            <person name="Johannesson H."/>
        </authorList>
    </citation>
    <scope>NUCLEOTIDE SEQUENCE [LARGE SCALE GENOMIC DNA]</scope>
    <source>
        <strain evidence="2 3">CBS 112042</strain>
    </source>
</reference>
<accession>A0ABR0FU38</accession>
<feature type="region of interest" description="Disordered" evidence="1">
    <location>
        <begin position="281"/>
        <end position="306"/>
    </location>
</feature>
<name>A0ABR0FU38_9PEZI</name>
<dbReference type="RefSeq" id="XP_062736452.1">
    <property type="nucleotide sequence ID" value="XM_062873429.1"/>
</dbReference>
<sequence length="306" mass="33628">MGSYREQRPPSLSSHLFPPPIPAFEVLGRPMDPQPAPLIHINGSPGVGKETVAELLTFILGDDKSMLIDVRSLGFEGDTNGVHTHKHLLTPEHPCYFSFDVGMEIFNESTTVNWEGSNNEKKVEQVKDKTPENPCITDNLTRLLLKPSNRARAVVLPAFAPDTVVGRAFVKTLEEAAENTGRLFIPVTLDCASPERIRRTMSLQRQCSYKIRRPSEPALSKCEQVVAPQPVGPVENEVCSRQLAISNYSGLVLDITSANTFAAALQIVDYVKRCRAEKDKDWRNSNSAATTPTGSVGGEKNVKTFG</sequence>
<dbReference type="Proteomes" id="UP001322138">
    <property type="component" value="Unassembled WGS sequence"/>
</dbReference>
<evidence type="ECO:0000313" key="2">
    <source>
        <dbReference type="EMBL" id="KAK4647476.1"/>
    </source>
</evidence>
<evidence type="ECO:0000256" key="1">
    <source>
        <dbReference type="SAM" id="MobiDB-lite"/>
    </source>
</evidence>
<feature type="compositionally biased region" description="Polar residues" evidence="1">
    <location>
        <begin position="284"/>
        <end position="294"/>
    </location>
</feature>
<gene>
    <name evidence="2" type="ORF">QC761_101838</name>
</gene>
<protein>
    <submittedName>
        <fullName evidence="2">Uncharacterized protein</fullName>
    </submittedName>
</protein>
<keyword evidence="3" id="KW-1185">Reference proteome</keyword>
<dbReference type="GeneID" id="87892911"/>
<proteinExistence type="predicted"/>
<organism evidence="2 3">
    <name type="scientific">Podospora bellae-mahoneyi</name>
    <dbReference type="NCBI Taxonomy" id="2093777"/>
    <lineage>
        <taxon>Eukaryota</taxon>
        <taxon>Fungi</taxon>
        <taxon>Dikarya</taxon>
        <taxon>Ascomycota</taxon>
        <taxon>Pezizomycotina</taxon>
        <taxon>Sordariomycetes</taxon>
        <taxon>Sordariomycetidae</taxon>
        <taxon>Sordariales</taxon>
        <taxon>Podosporaceae</taxon>
        <taxon>Podospora</taxon>
    </lineage>
</organism>
<dbReference type="EMBL" id="JAFFGZ010000001">
    <property type="protein sequence ID" value="KAK4647476.1"/>
    <property type="molecule type" value="Genomic_DNA"/>
</dbReference>
<evidence type="ECO:0000313" key="3">
    <source>
        <dbReference type="Proteomes" id="UP001322138"/>
    </source>
</evidence>